<keyword evidence="3" id="KW-1185">Reference proteome</keyword>
<accession>A0ABR2BV74</accession>
<protein>
    <submittedName>
        <fullName evidence="2">Uncharacterized protein</fullName>
    </submittedName>
</protein>
<proteinExistence type="predicted"/>
<dbReference type="EMBL" id="JBBPBM010000079">
    <property type="protein sequence ID" value="KAK8511037.1"/>
    <property type="molecule type" value="Genomic_DNA"/>
</dbReference>
<evidence type="ECO:0000313" key="3">
    <source>
        <dbReference type="Proteomes" id="UP001472677"/>
    </source>
</evidence>
<reference evidence="2 3" key="1">
    <citation type="journal article" date="2024" name="G3 (Bethesda)">
        <title>Genome assembly of Hibiscus sabdariffa L. provides insights into metabolisms of medicinal natural products.</title>
        <authorList>
            <person name="Kim T."/>
        </authorList>
    </citation>
    <scope>NUCLEOTIDE SEQUENCE [LARGE SCALE GENOMIC DNA]</scope>
    <source>
        <strain evidence="2">TK-2024</strain>
        <tissue evidence="2">Old leaves</tissue>
    </source>
</reference>
<dbReference type="Proteomes" id="UP001472677">
    <property type="component" value="Unassembled WGS sequence"/>
</dbReference>
<sequence length="190" mass="20985">MESVVNDNVMNDDNIINSDGDSYEEDSEVKSGKNIVDGDTMTKKKRKPSNSSINWLRQSRGPLILEENLLELEELEDGMEDLTLNQPIIMIDESYSILEEDGENLESIRPEPTRLRQSLHAGTGDLSIQQPPCMFQSAPPGALQCHACTVDPSPSKPPATLLLNVGANGGGIGRERWLTMENPLPSEVRR</sequence>
<evidence type="ECO:0000313" key="2">
    <source>
        <dbReference type="EMBL" id="KAK8511037.1"/>
    </source>
</evidence>
<name>A0ABR2BV74_9ROSI</name>
<organism evidence="2 3">
    <name type="scientific">Hibiscus sabdariffa</name>
    <name type="common">roselle</name>
    <dbReference type="NCBI Taxonomy" id="183260"/>
    <lineage>
        <taxon>Eukaryota</taxon>
        <taxon>Viridiplantae</taxon>
        <taxon>Streptophyta</taxon>
        <taxon>Embryophyta</taxon>
        <taxon>Tracheophyta</taxon>
        <taxon>Spermatophyta</taxon>
        <taxon>Magnoliopsida</taxon>
        <taxon>eudicotyledons</taxon>
        <taxon>Gunneridae</taxon>
        <taxon>Pentapetalae</taxon>
        <taxon>rosids</taxon>
        <taxon>malvids</taxon>
        <taxon>Malvales</taxon>
        <taxon>Malvaceae</taxon>
        <taxon>Malvoideae</taxon>
        <taxon>Hibiscus</taxon>
    </lineage>
</organism>
<gene>
    <name evidence="2" type="ORF">V6N12_033319</name>
</gene>
<feature type="region of interest" description="Disordered" evidence="1">
    <location>
        <begin position="1"/>
        <end position="52"/>
    </location>
</feature>
<comment type="caution">
    <text evidence="2">The sequence shown here is derived from an EMBL/GenBank/DDBJ whole genome shotgun (WGS) entry which is preliminary data.</text>
</comment>
<evidence type="ECO:0000256" key="1">
    <source>
        <dbReference type="SAM" id="MobiDB-lite"/>
    </source>
</evidence>
<feature type="compositionally biased region" description="Low complexity" evidence="1">
    <location>
        <begin position="1"/>
        <end position="20"/>
    </location>
</feature>